<gene>
    <name evidence="2" type="ORF">XU08_C0001G0118</name>
</gene>
<dbReference type="PROSITE" id="PS50990">
    <property type="entry name" value="PEPTIDASE_C39"/>
    <property type="match status" value="1"/>
</dbReference>
<dbReference type="STRING" id="1576480.XU08_C0001G0118"/>
<dbReference type="InterPro" id="IPR038765">
    <property type="entry name" value="Papain-like_cys_pep_sf"/>
</dbReference>
<dbReference type="GO" id="GO:0008233">
    <property type="term" value="F:peptidase activity"/>
    <property type="evidence" value="ECO:0007669"/>
    <property type="project" value="InterPro"/>
</dbReference>
<sequence length="302" mass="34265">MIYTPKRLQNLYLWQEKNLRIGRVLNLPSYSVRKKKFISSKEGRKFLSYRTKKITDLNGVAVWLVDGIAIRSGLKAGDIDFTMGGHGYRYLYIPEKEIWIDNANAHRGDLEPVIWHEYLERKLMKGGMGYDGAHTIASDLEITLREGTYFVLPVGTFRQTAGFCGPAALKIVLNYHQIPATEKKLSQLCRTTKAGTDPQNIVAAAQKFGLSAYQKENMTVEEVKKIIRGGNPVIANFQLKPEKGEGHYAVIVGYSRNTFILSDPQEDQGYREVGIKNFMSLWYELEDKTVRQGIVLKPQKGL</sequence>
<organism evidence="2 3">
    <name type="scientific">candidate division WWE3 bacterium CSP1-7</name>
    <dbReference type="NCBI Taxonomy" id="1576480"/>
    <lineage>
        <taxon>Bacteria</taxon>
        <taxon>Katanobacteria</taxon>
    </lineage>
</organism>
<reference evidence="2 3" key="1">
    <citation type="submission" date="2015-05" db="EMBL/GenBank/DDBJ databases">
        <title>Critical biogeochemical functions in the subsurface are associated with bacteria from new phyla and little studied lineages.</title>
        <authorList>
            <person name="Hug L.A."/>
            <person name="Thomas B.C."/>
            <person name="Sharon I."/>
            <person name="Brown C.T."/>
            <person name="Sharma R."/>
            <person name="Hettich R.L."/>
            <person name="Wilkins M.J."/>
            <person name="Williams K.H."/>
            <person name="Singh A."/>
            <person name="Banfield J.F."/>
        </authorList>
    </citation>
    <scope>NUCLEOTIDE SEQUENCE [LARGE SCALE GENOMIC DNA]</scope>
    <source>
        <strain evidence="2">CSP1-7</strain>
    </source>
</reference>
<dbReference type="Proteomes" id="UP000051297">
    <property type="component" value="Unassembled WGS sequence"/>
</dbReference>
<dbReference type="Pfam" id="PF03412">
    <property type="entry name" value="Peptidase_C39"/>
    <property type="match status" value="1"/>
</dbReference>
<dbReference type="EMBL" id="LDXK01000001">
    <property type="protein sequence ID" value="KRT67709.1"/>
    <property type="molecule type" value="Genomic_DNA"/>
</dbReference>
<dbReference type="Gene3D" id="3.90.70.10">
    <property type="entry name" value="Cysteine proteinases"/>
    <property type="match status" value="1"/>
</dbReference>
<proteinExistence type="predicted"/>
<dbReference type="GO" id="GO:0005524">
    <property type="term" value="F:ATP binding"/>
    <property type="evidence" value="ECO:0007669"/>
    <property type="project" value="InterPro"/>
</dbReference>
<dbReference type="SUPFAM" id="SSF54001">
    <property type="entry name" value="Cysteine proteinases"/>
    <property type="match status" value="1"/>
</dbReference>
<name>A0A0T5ZY28_UNCKA</name>
<evidence type="ECO:0000313" key="2">
    <source>
        <dbReference type="EMBL" id="KRT67709.1"/>
    </source>
</evidence>
<comment type="caution">
    <text evidence="2">The sequence shown here is derived from an EMBL/GenBank/DDBJ whole genome shotgun (WGS) entry which is preliminary data.</text>
</comment>
<feature type="domain" description="Peptidase C39" evidence="1">
    <location>
        <begin position="158"/>
        <end position="289"/>
    </location>
</feature>
<dbReference type="GO" id="GO:0016020">
    <property type="term" value="C:membrane"/>
    <property type="evidence" value="ECO:0007669"/>
    <property type="project" value="InterPro"/>
</dbReference>
<dbReference type="AlphaFoldDB" id="A0A0T5ZY28"/>
<evidence type="ECO:0000259" key="1">
    <source>
        <dbReference type="PROSITE" id="PS50990"/>
    </source>
</evidence>
<accession>A0A0T5ZY28</accession>
<evidence type="ECO:0000313" key="3">
    <source>
        <dbReference type="Proteomes" id="UP000051297"/>
    </source>
</evidence>
<dbReference type="GO" id="GO:0006508">
    <property type="term" value="P:proteolysis"/>
    <property type="evidence" value="ECO:0007669"/>
    <property type="project" value="InterPro"/>
</dbReference>
<protein>
    <submittedName>
        <fullName evidence="2">Peptidase C39 bacteriocin processing</fullName>
    </submittedName>
</protein>
<dbReference type="InterPro" id="IPR005074">
    <property type="entry name" value="Peptidase_C39"/>
</dbReference>